<sequence>MNKSKKNNKKNNVLNGLAIGAVLLSMGLSSISQVTYAASREFKWAFCK</sequence>
<dbReference type="EMBL" id="PVXN01000055">
    <property type="protein sequence ID" value="PRR70526.1"/>
    <property type="molecule type" value="Genomic_DNA"/>
</dbReference>
<evidence type="ECO:0000313" key="1">
    <source>
        <dbReference type="EMBL" id="PRR70526.1"/>
    </source>
</evidence>
<name>A0A2T0ANP8_9CLOT</name>
<protein>
    <submittedName>
        <fullName evidence="1">Uncharacterized protein</fullName>
    </submittedName>
</protein>
<comment type="caution">
    <text evidence="1">The sequence shown here is derived from an EMBL/GenBank/DDBJ whole genome shotgun (WGS) entry which is preliminary data.</text>
</comment>
<evidence type="ECO:0000313" key="2">
    <source>
        <dbReference type="Proteomes" id="UP000239614"/>
    </source>
</evidence>
<proteinExistence type="predicted"/>
<organism evidence="1 2">
    <name type="scientific">Clostridium thermopalmarium DSM 5974</name>
    <dbReference type="NCBI Taxonomy" id="1121340"/>
    <lineage>
        <taxon>Bacteria</taxon>
        <taxon>Bacillati</taxon>
        <taxon>Bacillota</taxon>
        <taxon>Clostridia</taxon>
        <taxon>Eubacteriales</taxon>
        <taxon>Clostridiaceae</taxon>
        <taxon>Clostridium</taxon>
    </lineage>
</organism>
<gene>
    <name evidence="1" type="ORF">CPAL_22360</name>
</gene>
<dbReference type="Proteomes" id="UP000239614">
    <property type="component" value="Unassembled WGS sequence"/>
</dbReference>
<accession>A0A2T0ANP8</accession>
<dbReference type="AlphaFoldDB" id="A0A2T0ANP8"/>
<dbReference type="RefSeq" id="WP_165815382.1">
    <property type="nucleotide sequence ID" value="NZ_PVXN01000055.1"/>
</dbReference>
<reference evidence="1 2" key="1">
    <citation type="submission" date="2018-03" db="EMBL/GenBank/DDBJ databases">
        <title>Genome sequence of Clostridium thermopalmarium DSM 5974.</title>
        <authorList>
            <person name="Poehlein A."/>
            <person name="Daniel R."/>
        </authorList>
    </citation>
    <scope>NUCLEOTIDE SEQUENCE [LARGE SCALE GENOMIC DNA]</scope>
    <source>
        <strain evidence="1 2">DSM 5974</strain>
    </source>
</reference>
<keyword evidence="2" id="KW-1185">Reference proteome</keyword>